<organism evidence="2 3">
    <name type="scientific">Companilactobacillus versmoldensis DSM 14857 = KCTC 3814</name>
    <dbReference type="NCBI Taxonomy" id="1423815"/>
    <lineage>
        <taxon>Bacteria</taxon>
        <taxon>Bacillati</taxon>
        <taxon>Bacillota</taxon>
        <taxon>Bacilli</taxon>
        <taxon>Lactobacillales</taxon>
        <taxon>Lactobacillaceae</taxon>
        <taxon>Companilactobacillus</taxon>
    </lineage>
</organism>
<dbReference type="RefSeq" id="WP_010623431.1">
    <property type="nucleotide sequence ID" value="NZ_AZFA01000011.1"/>
</dbReference>
<proteinExistence type="predicted"/>
<feature type="compositionally biased region" description="Low complexity" evidence="1">
    <location>
        <begin position="77"/>
        <end position="99"/>
    </location>
</feature>
<dbReference type="STRING" id="1423815.FC27_GL000352"/>
<protein>
    <submittedName>
        <fullName evidence="2">Uncharacterized protein</fullName>
    </submittedName>
</protein>
<dbReference type="OrthoDB" id="2312593at2"/>
<keyword evidence="3" id="KW-1185">Reference proteome</keyword>
<evidence type="ECO:0000313" key="2">
    <source>
        <dbReference type="EMBL" id="KRL66749.1"/>
    </source>
</evidence>
<feature type="compositionally biased region" description="Polar residues" evidence="1">
    <location>
        <begin position="100"/>
        <end position="116"/>
    </location>
</feature>
<dbReference type="Proteomes" id="UP000051647">
    <property type="component" value="Unassembled WGS sequence"/>
</dbReference>
<dbReference type="AlphaFoldDB" id="A0A0R1SBW6"/>
<name>A0A0R1SBW6_9LACO</name>
<evidence type="ECO:0000256" key="1">
    <source>
        <dbReference type="SAM" id="MobiDB-lite"/>
    </source>
</evidence>
<feature type="region of interest" description="Disordered" evidence="1">
    <location>
        <begin position="68"/>
        <end position="146"/>
    </location>
</feature>
<comment type="caution">
    <text evidence="2">The sequence shown here is derived from an EMBL/GenBank/DDBJ whole genome shotgun (WGS) entry which is preliminary data.</text>
</comment>
<evidence type="ECO:0000313" key="3">
    <source>
        <dbReference type="Proteomes" id="UP000051647"/>
    </source>
</evidence>
<accession>A0A0R1SBW6</accession>
<dbReference type="EMBL" id="AZFA01000011">
    <property type="protein sequence ID" value="KRL66749.1"/>
    <property type="molecule type" value="Genomic_DNA"/>
</dbReference>
<sequence>MKKKIGDKNISIKEDDKKIFINLKNNIDPRGNGEFLLETLNQNKTDLTFTDSKASILTKKVLNDNQSADHTIDSAISSSPETSQSSQSSSTTNQPTSESKNNYDSSDLSKSATFTDTGGDPISDDETDPESQWISSRKLKISPGPAQKLTDGRQVVPVIYFGALNYALENINIHESIGDRPSSESFGDLVSIPGADGQLSINKGEGRKNNITAANTAVIIVPKGGNVFDKQTKTFDGNKNEWLTNTFGDGLLTGGGHVITNFLGSQRNHVTTNLYNLVSPSGTWSQPNLLGVDNKTGKGDHRIALDEGSERFYTRDDPVTKLPQQRITFDQANGRYEKIKISITQGFQADGSIYVHINFKNIGNTRIPHFTGYAFRDITFMRNHSVNNFDKNTVLRSLGQNRGVYASRKDLNGSIRFRLNEFEDSPYAWSARGTSSTFFSTTQTDFPWRHYSSEMSGKNDEWYNIYDHGDKELALPLGKRFVGENGASGWDSGISMHTEGQPLAYGESVSMSYEIVYAAMSSNPMIGINQKGTSNNPYVVDSDSKNINVDGGWAHLGESEISMRYLIDAKNNKDKSEIINHGTLIFNKTQTPSQQKVAERQAWGSKIPIENLRPGKHTISFLATDKNDPPRSSSIRTLVIEIPKNATKEPQIKILSPAIHQENTPFHPANQAMNISGFWSDNDNEYVDITYELDDCGSKKHLFKNAKNDKGETMPWEFDNYSIQDLNDTKIHHLTFEIDDHDPKTENAKDILYFQHVHGDYQIIVPDTIDFGTFHLLPNQKVTAKPKVSGNLIFKDYRPENAPGLDINLTTNNFVQNQRFNQIDNSIDENNPTPSVTLDNQVFWNNQVSETPINGHSSFKIKEQLKPQAGKWQTSIDLTHEFEKGLKMNITMPNGVRQGTFNSTWVWTVKDAI</sequence>
<gene>
    <name evidence="2" type="ORF">FC27_GL000352</name>
</gene>
<dbReference type="PATRIC" id="fig|1423815.3.peg.359"/>
<reference evidence="2 3" key="1">
    <citation type="journal article" date="2015" name="Genome Announc.">
        <title>Expanding the biotechnology potential of lactobacilli through comparative genomics of 213 strains and associated genera.</title>
        <authorList>
            <person name="Sun Z."/>
            <person name="Harris H.M."/>
            <person name="McCann A."/>
            <person name="Guo C."/>
            <person name="Argimon S."/>
            <person name="Zhang W."/>
            <person name="Yang X."/>
            <person name="Jeffery I.B."/>
            <person name="Cooney J.C."/>
            <person name="Kagawa T.F."/>
            <person name="Liu W."/>
            <person name="Song Y."/>
            <person name="Salvetti E."/>
            <person name="Wrobel A."/>
            <person name="Rasinkangas P."/>
            <person name="Parkhill J."/>
            <person name="Rea M.C."/>
            <person name="O'Sullivan O."/>
            <person name="Ritari J."/>
            <person name="Douillard F.P."/>
            <person name="Paul Ross R."/>
            <person name="Yang R."/>
            <person name="Briner A.E."/>
            <person name="Felis G.E."/>
            <person name="de Vos W.M."/>
            <person name="Barrangou R."/>
            <person name="Klaenhammer T.R."/>
            <person name="Caufield P.W."/>
            <person name="Cui Y."/>
            <person name="Zhang H."/>
            <person name="O'Toole P.W."/>
        </authorList>
    </citation>
    <scope>NUCLEOTIDE SEQUENCE [LARGE SCALE GENOMIC DNA]</scope>
    <source>
        <strain evidence="2 3">DSM 14857</strain>
    </source>
</reference>
<dbReference type="eggNOG" id="ENOG50309UK">
    <property type="taxonomic scope" value="Bacteria"/>
</dbReference>